<sequence length="256" mass="28771">MSTSVPKVFLSYSHDNAEHKQWVLDLATRLVNGGIDARIDAWSLGAGDDLPHFMETQLAEVDRVIMVCTSNYVNKANKGTGGVGYEKMIVTSSLMSRIDDNKIIPIIRQQGTNDVPTFLKSKLYIDFSNDKEFEAVIDDLMRAVHGSPLYKKPELGSNPYQTAESKPAESKTDKQTELLKAMVERYELGTNNFYFQDLHNMLNCSRMFAEVHVENLLEKNLINSSIQRSPISGSVTVYSLTSNAKKMAMQFGWVTE</sequence>
<feature type="region of interest" description="Disordered" evidence="1">
    <location>
        <begin position="153"/>
        <end position="172"/>
    </location>
</feature>
<dbReference type="InterPro" id="IPR035897">
    <property type="entry name" value="Toll_tir_struct_dom_sf"/>
</dbReference>
<dbReference type="RefSeq" id="WP_004413542.1">
    <property type="nucleotide sequence ID" value="NZ_ACZV01000005.1"/>
</dbReference>
<evidence type="ECO:0000313" key="4">
    <source>
        <dbReference type="EMBL" id="EGU53684.1"/>
    </source>
</evidence>
<dbReference type="InterPro" id="IPR000157">
    <property type="entry name" value="TIR_dom"/>
</dbReference>
<proteinExistence type="predicted"/>
<accession>C9QJZ5</accession>
<dbReference type="EMBL" id="ACZV01000005">
    <property type="protein sequence ID" value="EEX91988.1"/>
    <property type="molecule type" value="Genomic_DNA"/>
</dbReference>
<organism evidence="4 5">
    <name type="scientific">Vibrio orientalis CIP 102891 = ATCC 33934</name>
    <dbReference type="NCBI Taxonomy" id="675816"/>
    <lineage>
        <taxon>Bacteria</taxon>
        <taxon>Pseudomonadati</taxon>
        <taxon>Pseudomonadota</taxon>
        <taxon>Gammaproteobacteria</taxon>
        <taxon>Vibrionales</taxon>
        <taxon>Vibrionaceae</taxon>
        <taxon>Vibrio</taxon>
        <taxon>Vibrio oreintalis group</taxon>
    </lineage>
</organism>
<comment type="caution">
    <text evidence="4">The sequence shown here is derived from an EMBL/GenBank/DDBJ whole genome shotgun (WGS) entry which is preliminary data.</text>
</comment>
<name>C9QJZ5_VIBOR</name>
<evidence type="ECO:0000256" key="1">
    <source>
        <dbReference type="SAM" id="MobiDB-lite"/>
    </source>
</evidence>
<dbReference type="Pfam" id="PF13676">
    <property type="entry name" value="TIR_2"/>
    <property type="match status" value="1"/>
</dbReference>
<dbReference type="EMBL" id="AFWH01000002">
    <property type="protein sequence ID" value="EGU53684.1"/>
    <property type="molecule type" value="Genomic_DNA"/>
</dbReference>
<dbReference type="Proteomes" id="UP000003515">
    <property type="component" value="Unassembled WGS sequence"/>
</dbReference>
<dbReference type="PATRIC" id="fig|675816.5.peg.349"/>
<evidence type="ECO:0000259" key="2">
    <source>
        <dbReference type="PROSITE" id="PS51534"/>
    </source>
</evidence>
<dbReference type="STRING" id="675816.VIA_002632"/>
<dbReference type="SUPFAM" id="SSF52200">
    <property type="entry name" value="Toll/Interleukin receptor TIR domain"/>
    <property type="match status" value="1"/>
</dbReference>
<gene>
    <name evidence="3" type="ORF">VIA_002632</name>
    <name evidence="4" type="ORF">VIOR3934_02987</name>
</gene>
<protein>
    <recommendedName>
        <fullName evidence="2">SEFIR domain-containing protein</fullName>
    </recommendedName>
</protein>
<evidence type="ECO:0000313" key="5">
    <source>
        <dbReference type="Proteomes" id="UP000002817"/>
    </source>
</evidence>
<dbReference type="GO" id="GO:0007165">
    <property type="term" value="P:signal transduction"/>
    <property type="evidence" value="ECO:0007669"/>
    <property type="project" value="InterPro"/>
</dbReference>
<dbReference type="eggNOG" id="COG1672">
    <property type="taxonomic scope" value="Bacteria"/>
</dbReference>
<dbReference type="AlphaFoldDB" id="C9QJZ5"/>
<dbReference type="PROSITE" id="PS51534">
    <property type="entry name" value="SEFIR"/>
    <property type="match status" value="1"/>
</dbReference>
<feature type="domain" description="SEFIR" evidence="2">
    <location>
        <begin position="5"/>
        <end position="136"/>
    </location>
</feature>
<evidence type="ECO:0000313" key="6">
    <source>
        <dbReference type="Proteomes" id="UP000003515"/>
    </source>
</evidence>
<reference evidence="4" key="2">
    <citation type="submission" date="2011-08" db="EMBL/GenBank/DDBJ databases">
        <authorList>
            <person name="Hoffman M."/>
            <person name="Strain E.A."/>
            <person name="Brown E."/>
            <person name="Allard M.W."/>
        </authorList>
    </citation>
    <scope>NUCLEOTIDE SEQUENCE</scope>
    <source>
        <strain evidence="4">CIP 102891</strain>
    </source>
</reference>
<dbReference type="InterPro" id="IPR013568">
    <property type="entry name" value="SEFIR_dom"/>
</dbReference>
<dbReference type="Gene3D" id="3.40.50.10140">
    <property type="entry name" value="Toll/interleukin-1 receptor homology (TIR) domain"/>
    <property type="match status" value="1"/>
</dbReference>
<dbReference type="OrthoDB" id="5149141at2"/>
<evidence type="ECO:0000313" key="3">
    <source>
        <dbReference type="EMBL" id="EEX91988.1"/>
    </source>
</evidence>
<reference evidence="4 5" key="3">
    <citation type="journal article" date="2012" name="Int. J. Syst. Evol. Microbiol.">
        <title>Vibrio caribbeanicus sp. nov., isolated from the marine sponge Scleritoderma cyanea.</title>
        <authorList>
            <person name="Hoffmann M."/>
            <person name="Monday S.R."/>
            <person name="Allard M.W."/>
            <person name="Strain E.A."/>
            <person name="Whittaker P."/>
            <person name="Naum M."/>
            <person name="McCarthy P.J."/>
            <person name="Lopez J.V."/>
            <person name="Fischer M."/>
            <person name="Brown E.W."/>
        </authorList>
    </citation>
    <scope>NUCLEOTIDE SEQUENCE [LARGE SCALE GENOMIC DNA]</scope>
    <source>
        <strain evidence="4">CIP 102891</strain>
        <strain evidence="5">CIP 102891 / ATCC 33934</strain>
    </source>
</reference>
<dbReference type="Proteomes" id="UP000002817">
    <property type="component" value="Unassembled WGS sequence"/>
</dbReference>
<keyword evidence="6" id="KW-1185">Reference proteome</keyword>
<reference evidence="3 6" key="1">
    <citation type="submission" date="2009-10" db="EMBL/GenBank/DDBJ databases">
        <authorList>
            <consortium name="Los Alamos National Laboratory (LANL)"/>
            <consortium name="National Microbial Pathogen Data Resource (NMPDR)"/>
            <person name="Munk A.C."/>
            <person name="Chertkov O."/>
            <person name="Tapia R."/>
            <person name="Green L."/>
            <person name="Rogers Y."/>
            <person name="Detter J.C."/>
            <person name="Bruce D."/>
            <person name="Brettin T.S."/>
            <person name="Colwell R.R."/>
            <person name="Huq A."/>
            <person name="Grim C.J."/>
            <person name="Hasan N.A."/>
            <person name="Bartels D."/>
            <person name="Vonstein V."/>
        </authorList>
    </citation>
    <scope>NUCLEOTIDE SEQUENCE [LARGE SCALE GENOMIC DNA]</scope>
    <source>
        <strain evidence="3 6">CIP 102891</strain>
    </source>
</reference>